<feature type="region of interest" description="Disordered" evidence="1">
    <location>
        <begin position="1"/>
        <end position="71"/>
    </location>
</feature>
<feature type="compositionally biased region" description="Basic and acidic residues" evidence="1">
    <location>
        <begin position="22"/>
        <end position="58"/>
    </location>
</feature>
<name>A0A2H1W930_SPOFR</name>
<proteinExistence type="predicted"/>
<evidence type="ECO:0000313" key="2">
    <source>
        <dbReference type="EMBL" id="SOQ49578.1"/>
    </source>
</evidence>
<reference evidence="2" key="1">
    <citation type="submission" date="2016-07" db="EMBL/GenBank/DDBJ databases">
        <authorList>
            <person name="Bretaudeau A."/>
        </authorList>
    </citation>
    <scope>NUCLEOTIDE SEQUENCE</scope>
    <source>
        <strain evidence="2">Rice</strain>
        <tissue evidence="2">Whole body</tissue>
    </source>
</reference>
<gene>
    <name evidence="2" type="ORF">SFRICE_005867</name>
</gene>
<sequence>MGNSKSKKVKISDEQSQSAQTTKEESRERINSLKTDVTDGDVKRTNEELDGENRDKDNASSASTVEVLDDK</sequence>
<evidence type="ECO:0000256" key="1">
    <source>
        <dbReference type="SAM" id="MobiDB-lite"/>
    </source>
</evidence>
<accession>A0A2H1W930</accession>
<dbReference type="AlphaFoldDB" id="A0A2H1W930"/>
<organism evidence="2">
    <name type="scientific">Spodoptera frugiperda</name>
    <name type="common">Fall armyworm</name>
    <dbReference type="NCBI Taxonomy" id="7108"/>
    <lineage>
        <taxon>Eukaryota</taxon>
        <taxon>Metazoa</taxon>
        <taxon>Ecdysozoa</taxon>
        <taxon>Arthropoda</taxon>
        <taxon>Hexapoda</taxon>
        <taxon>Insecta</taxon>
        <taxon>Pterygota</taxon>
        <taxon>Neoptera</taxon>
        <taxon>Endopterygota</taxon>
        <taxon>Lepidoptera</taxon>
        <taxon>Glossata</taxon>
        <taxon>Ditrysia</taxon>
        <taxon>Noctuoidea</taxon>
        <taxon>Noctuidae</taxon>
        <taxon>Amphipyrinae</taxon>
        <taxon>Spodoptera</taxon>
    </lineage>
</organism>
<dbReference type="EMBL" id="ODYU01007104">
    <property type="protein sequence ID" value="SOQ49578.1"/>
    <property type="molecule type" value="Genomic_DNA"/>
</dbReference>
<protein>
    <submittedName>
        <fullName evidence="2">SFRICE_005867</fullName>
    </submittedName>
</protein>